<dbReference type="PANTHER" id="PTHR33142:SF48">
    <property type="entry name" value="CYCLIN-DEPENDENT PROTEIN KINASE INHIBITOR SMR15"/>
    <property type="match status" value="1"/>
</dbReference>
<evidence type="ECO:0000256" key="3">
    <source>
        <dbReference type="SAM" id="MobiDB-lite"/>
    </source>
</evidence>
<organism evidence="4 5">
    <name type="scientific">Gossypium arboreum</name>
    <name type="common">Tree cotton</name>
    <name type="synonym">Gossypium nanking</name>
    <dbReference type="NCBI Taxonomy" id="29729"/>
    <lineage>
        <taxon>Eukaryota</taxon>
        <taxon>Viridiplantae</taxon>
        <taxon>Streptophyta</taxon>
        <taxon>Embryophyta</taxon>
        <taxon>Tracheophyta</taxon>
        <taxon>Spermatophyta</taxon>
        <taxon>Magnoliopsida</taxon>
        <taxon>eudicotyledons</taxon>
        <taxon>Gunneridae</taxon>
        <taxon>Pentapetalae</taxon>
        <taxon>rosids</taxon>
        <taxon>malvids</taxon>
        <taxon>Malvales</taxon>
        <taxon>Malvaceae</taxon>
        <taxon>Malvoideae</taxon>
        <taxon>Gossypium</taxon>
    </lineage>
</organism>
<comment type="caution">
    <text evidence="4">The sequence shown here is derived from an EMBL/GenBank/DDBJ whole genome shotgun (WGS) entry which is preliminary data.</text>
</comment>
<proteinExistence type="predicted"/>
<dbReference type="EMBL" id="JARKNE010000012">
    <property type="protein sequence ID" value="KAK5776621.1"/>
    <property type="molecule type" value="Genomic_DNA"/>
</dbReference>
<dbReference type="PANTHER" id="PTHR33142">
    <property type="entry name" value="CYCLIN-DEPENDENT PROTEIN KINASE INHIBITOR SMR13"/>
    <property type="match status" value="1"/>
</dbReference>
<feature type="region of interest" description="Disordered" evidence="3">
    <location>
        <begin position="1"/>
        <end position="33"/>
    </location>
</feature>
<keyword evidence="1" id="KW-0649">Protein kinase inhibitor</keyword>
<gene>
    <name evidence="4" type="ORF">PVK06_044581</name>
</gene>
<evidence type="ECO:0000256" key="2">
    <source>
        <dbReference type="ARBA" id="ARBA00023306"/>
    </source>
</evidence>
<reference evidence="4 5" key="1">
    <citation type="submission" date="2023-03" db="EMBL/GenBank/DDBJ databases">
        <title>WGS of Gossypium arboreum.</title>
        <authorList>
            <person name="Yu D."/>
        </authorList>
    </citation>
    <scope>NUCLEOTIDE SEQUENCE [LARGE SCALE GENOMIC DNA]</scope>
    <source>
        <tissue evidence="4">Leaf</tissue>
    </source>
</reference>
<keyword evidence="2" id="KW-0131">Cell cycle</keyword>
<evidence type="ECO:0000313" key="4">
    <source>
        <dbReference type="EMBL" id="KAK5776621.1"/>
    </source>
</evidence>
<dbReference type="Proteomes" id="UP001358586">
    <property type="component" value="Chromosome 12"/>
</dbReference>
<protein>
    <recommendedName>
        <fullName evidence="6">Cyclin-dependent protein kinase inhibitor SMR6-like</fullName>
    </recommendedName>
</protein>
<keyword evidence="5" id="KW-1185">Reference proteome</keyword>
<feature type="compositionally biased region" description="Polar residues" evidence="3">
    <location>
        <begin position="1"/>
        <end position="13"/>
    </location>
</feature>
<dbReference type="InterPro" id="IPR040389">
    <property type="entry name" value="SMR"/>
</dbReference>
<accession>A0ABR0MRU4</accession>
<evidence type="ECO:0000313" key="5">
    <source>
        <dbReference type="Proteomes" id="UP001358586"/>
    </source>
</evidence>
<name>A0ABR0MRU4_GOSAR</name>
<evidence type="ECO:0000256" key="1">
    <source>
        <dbReference type="ARBA" id="ARBA00023013"/>
    </source>
</evidence>
<feature type="compositionally biased region" description="Polar residues" evidence="3">
    <location>
        <begin position="71"/>
        <end position="89"/>
    </location>
</feature>
<evidence type="ECO:0008006" key="6">
    <source>
        <dbReference type="Google" id="ProtNLM"/>
    </source>
</evidence>
<sequence>MVSQQNRNVSSDQAMYVRSKEMGVSGKPKVDEGLDSQGQKWVLAVISIRAPLKPIYTSGPLKTNNDEQGDDSCSTTPTGEGAKIQTSLTCPPAPRKPKPSLKCSYGRSVREFFTPPDLENAFICHVERESSS</sequence>
<feature type="region of interest" description="Disordered" evidence="3">
    <location>
        <begin position="55"/>
        <end position="101"/>
    </location>
</feature>